<dbReference type="PANTHER" id="PTHR42763">
    <property type="entry name" value="ADP-GLUCOSE PHOSPHORYLASE"/>
    <property type="match status" value="1"/>
</dbReference>
<feature type="domain" description="DUF4921" evidence="2">
    <location>
        <begin position="129"/>
        <end position="314"/>
    </location>
</feature>
<sequence>MSQLRQDLVTGDWVVIATGRGKRPHAFSGNPSTVKEPKENCPFESFAEEGPFVPLLREGSVTVIPNKFPAFASGVCKVFSKEGPYTFADGVGFHEVFVLKDHDRYIPDLETEEVKDLVRAYRERYNSIAKQECIAYVSVFHNHGREAGASLAHPHSQLIAIPIIPADVERSVAGSARYFKEHGKCAHCEMLAHELAARSRIIAENEKFVAFVPFASRIAFEVRIFPKAHQHGFGMLKDEDISFVADMLKQSLAKLRVGLNDPAYNFFIHTAPVGSADAYEHYHWHIEILPRTSTWAGFELGTSIEISAIAPEDAAEFLRGTETSK</sequence>
<dbReference type="GO" id="GO:0008270">
    <property type="term" value="F:zinc ion binding"/>
    <property type="evidence" value="ECO:0007669"/>
    <property type="project" value="InterPro"/>
</dbReference>
<gene>
    <name evidence="3" type="ORF">A2988_01405</name>
</gene>
<proteinExistence type="predicted"/>
<dbReference type="PANTHER" id="PTHR42763:SF2">
    <property type="entry name" value="ADP-GLUCOSE PHOSPHORYLASE"/>
    <property type="match status" value="1"/>
</dbReference>
<organism evidence="3 4">
    <name type="scientific">Candidatus Azambacteria bacterium RIFCSPLOWO2_01_FULL_46_25</name>
    <dbReference type="NCBI Taxonomy" id="1797298"/>
    <lineage>
        <taxon>Bacteria</taxon>
        <taxon>Candidatus Azamiibacteriota</taxon>
    </lineage>
</organism>
<dbReference type="PIRSF" id="PIRSF000808">
    <property type="entry name" value="GalT"/>
    <property type="match status" value="1"/>
</dbReference>
<dbReference type="GO" id="GO:0008108">
    <property type="term" value="F:UDP-glucose:hexose-1-phosphate uridylyltransferase activity"/>
    <property type="evidence" value="ECO:0007669"/>
    <property type="project" value="InterPro"/>
</dbReference>
<dbReference type="Pfam" id="PF16268">
    <property type="entry name" value="DUF4921"/>
    <property type="match status" value="1"/>
</dbReference>
<dbReference type="InterPro" id="IPR032576">
    <property type="entry name" value="DUF4921"/>
</dbReference>
<comment type="caution">
    <text evidence="3">The sequence shown here is derived from an EMBL/GenBank/DDBJ whole genome shotgun (WGS) entry which is preliminary data.</text>
</comment>
<name>A0A1F5BUD8_9BACT</name>
<dbReference type="InterPro" id="IPR036265">
    <property type="entry name" value="HIT-like_sf"/>
</dbReference>
<dbReference type="GO" id="GO:0006012">
    <property type="term" value="P:galactose metabolic process"/>
    <property type="evidence" value="ECO:0007669"/>
    <property type="project" value="InterPro"/>
</dbReference>
<dbReference type="Gene3D" id="3.30.428.10">
    <property type="entry name" value="HIT-like"/>
    <property type="match status" value="2"/>
</dbReference>
<dbReference type="EMBL" id="MEYS01000002">
    <property type="protein sequence ID" value="OGD34220.1"/>
    <property type="molecule type" value="Genomic_DNA"/>
</dbReference>
<reference evidence="3 4" key="1">
    <citation type="journal article" date="2016" name="Nat. Commun.">
        <title>Thousands of microbial genomes shed light on interconnected biogeochemical processes in an aquifer system.</title>
        <authorList>
            <person name="Anantharaman K."/>
            <person name="Brown C.T."/>
            <person name="Hug L.A."/>
            <person name="Sharon I."/>
            <person name="Castelle C.J."/>
            <person name="Probst A.J."/>
            <person name="Thomas B.C."/>
            <person name="Singh A."/>
            <person name="Wilkins M.J."/>
            <person name="Karaoz U."/>
            <person name="Brodie E.L."/>
            <person name="Williams K.H."/>
            <person name="Hubbard S.S."/>
            <person name="Banfield J.F."/>
        </authorList>
    </citation>
    <scope>NUCLEOTIDE SEQUENCE [LARGE SCALE GENOMIC DNA]</scope>
</reference>
<accession>A0A1F5BUD8</accession>
<evidence type="ECO:0000259" key="2">
    <source>
        <dbReference type="Pfam" id="PF16268"/>
    </source>
</evidence>
<evidence type="ECO:0000256" key="1">
    <source>
        <dbReference type="PIRSR" id="PIRSR000808-1"/>
    </source>
</evidence>
<dbReference type="AlphaFoldDB" id="A0A1F5BUD8"/>
<protein>
    <recommendedName>
        <fullName evidence="2">DUF4921 domain-containing protein</fullName>
    </recommendedName>
</protein>
<evidence type="ECO:0000313" key="3">
    <source>
        <dbReference type="EMBL" id="OGD34220.1"/>
    </source>
</evidence>
<dbReference type="SUPFAM" id="SSF54197">
    <property type="entry name" value="HIT-like"/>
    <property type="match status" value="2"/>
</dbReference>
<feature type="active site" description="Tele-UMP-histidine intermediate" evidence="1">
    <location>
        <position position="155"/>
    </location>
</feature>
<dbReference type="Proteomes" id="UP000176650">
    <property type="component" value="Unassembled WGS sequence"/>
</dbReference>
<dbReference type="STRING" id="1797298.A2988_01405"/>
<dbReference type="InterPro" id="IPR001937">
    <property type="entry name" value="GalP_UDPtransf1"/>
</dbReference>
<dbReference type="InterPro" id="IPR053177">
    <property type="entry name" value="ADP-glucose_phosphorylase"/>
</dbReference>
<evidence type="ECO:0000313" key="4">
    <source>
        <dbReference type="Proteomes" id="UP000176650"/>
    </source>
</evidence>